<feature type="signal peptide" evidence="1">
    <location>
        <begin position="1"/>
        <end position="26"/>
    </location>
</feature>
<proteinExistence type="predicted"/>
<dbReference type="Proteomes" id="UP000305067">
    <property type="component" value="Unassembled WGS sequence"/>
</dbReference>
<accession>A0A5C3QM56</accession>
<feature type="chain" id="PRO_5022693574" evidence="1">
    <location>
        <begin position="27"/>
        <end position="221"/>
    </location>
</feature>
<evidence type="ECO:0000313" key="2">
    <source>
        <dbReference type="EMBL" id="TFL02607.1"/>
    </source>
</evidence>
<dbReference type="EMBL" id="ML178822">
    <property type="protein sequence ID" value="TFL02607.1"/>
    <property type="molecule type" value="Genomic_DNA"/>
</dbReference>
<protein>
    <submittedName>
        <fullName evidence="2">Uncharacterized protein</fullName>
    </submittedName>
</protein>
<name>A0A5C3QM56_9AGAR</name>
<gene>
    <name evidence="2" type="ORF">BDV98DRAFT_434079</name>
</gene>
<reference evidence="2 3" key="1">
    <citation type="journal article" date="2019" name="Nat. Ecol. Evol.">
        <title>Megaphylogeny resolves global patterns of mushroom evolution.</title>
        <authorList>
            <person name="Varga T."/>
            <person name="Krizsan K."/>
            <person name="Foldi C."/>
            <person name="Dima B."/>
            <person name="Sanchez-Garcia M."/>
            <person name="Sanchez-Ramirez S."/>
            <person name="Szollosi G.J."/>
            <person name="Szarkandi J.G."/>
            <person name="Papp V."/>
            <person name="Albert L."/>
            <person name="Andreopoulos W."/>
            <person name="Angelini C."/>
            <person name="Antonin V."/>
            <person name="Barry K.W."/>
            <person name="Bougher N.L."/>
            <person name="Buchanan P."/>
            <person name="Buyck B."/>
            <person name="Bense V."/>
            <person name="Catcheside P."/>
            <person name="Chovatia M."/>
            <person name="Cooper J."/>
            <person name="Damon W."/>
            <person name="Desjardin D."/>
            <person name="Finy P."/>
            <person name="Geml J."/>
            <person name="Haridas S."/>
            <person name="Hughes K."/>
            <person name="Justo A."/>
            <person name="Karasinski D."/>
            <person name="Kautmanova I."/>
            <person name="Kiss B."/>
            <person name="Kocsube S."/>
            <person name="Kotiranta H."/>
            <person name="LaButti K.M."/>
            <person name="Lechner B.E."/>
            <person name="Liimatainen K."/>
            <person name="Lipzen A."/>
            <person name="Lukacs Z."/>
            <person name="Mihaltcheva S."/>
            <person name="Morgado L.N."/>
            <person name="Niskanen T."/>
            <person name="Noordeloos M.E."/>
            <person name="Ohm R.A."/>
            <person name="Ortiz-Santana B."/>
            <person name="Ovrebo C."/>
            <person name="Racz N."/>
            <person name="Riley R."/>
            <person name="Savchenko A."/>
            <person name="Shiryaev A."/>
            <person name="Soop K."/>
            <person name="Spirin V."/>
            <person name="Szebenyi C."/>
            <person name="Tomsovsky M."/>
            <person name="Tulloss R.E."/>
            <person name="Uehling J."/>
            <person name="Grigoriev I.V."/>
            <person name="Vagvolgyi C."/>
            <person name="Papp T."/>
            <person name="Martin F.M."/>
            <person name="Miettinen O."/>
            <person name="Hibbett D.S."/>
            <person name="Nagy L.G."/>
        </authorList>
    </citation>
    <scope>NUCLEOTIDE SEQUENCE [LARGE SCALE GENOMIC DNA]</scope>
    <source>
        <strain evidence="2 3">CBS 309.79</strain>
    </source>
</reference>
<evidence type="ECO:0000313" key="3">
    <source>
        <dbReference type="Proteomes" id="UP000305067"/>
    </source>
</evidence>
<evidence type="ECO:0000256" key="1">
    <source>
        <dbReference type="SAM" id="SignalP"/>
    </source>
</evidence>
<dbReference type="AlphaFoldDB" id="A0A5C3QM56"/>
<keyword evidence="1" id="KW-0732">Signal</keyword>
<dbReference type="OrthoDB" id="3006153at2759"/>
<organism evidence="2 3">
    <name type="scientific">Pterulicium gracile</name>
    <dbReference type="NCBI Taxonomy" id="1884261"/>
    <lineage>
        <taxon>Eukaryota</taxon>
        <taxon>Fungi</taxon>
        <taxon>Dikarya</taxon>
        <taxon>Basidiomycota</taxon>
        <taxon>Agaricomycotina</taxon>
        <taxon>Agaricomycetes</taxon>
        <taxon>Agaricomycetidae</taxon>
        <taxon>Agaricales</taxon>
        <taxon>Pleurotineae</taxon>
        <taxon>Pterulaceae</taxon>
        <taxon>Pterulicium</taxon>
    </lineage>
</organism>
<sequence>MSLTTKITFLSTLKFAFLLTLTLVHASTSSQTTMTNPIDEYKGWHSKALDNPRRSPEPFNPDIDNLSFTVLLNAQADPEGFTLAVFNPSSSDPDSTIVDSLGRVLLLPSTTSCHLTQLAQTITTLPSTDSFRNTWRVEAPTTCQPIHRLLVKQDNGGLKEISLQGLSESRTTLVTPVGDYTHLPEAMRQFFVLALEGREDFAPGQGDREMVEKVKRVLGVN</sequence>
<keyword evidence="3" id="KW-1185">Reference proteome</keyword>